<dbReference type="STRING" id="2025994.A0A2T2ZSQ5"/>
<dbReference type="OrthoDB" id="4763081at2759"/>
<dbReference type="EMBL" id="KZ678774">
    <property type="protein sequence ID" value="PSR75357.1"/>
    <property type="molecule type" value="Genomic_DNA"/>
</dbReference>
<accession>A0A2T2ZSQ5</accession>
<protein>
    <submittedName>
        <fullName evidence="1">Uncharacterized protein</fullName>
    </submittedName>
</protein>
<dbReference type="Proteomes" id="UP000241462">
    <property type="component" value="Unassembled WGS sequence"/>
</dbReference>
<evidence type="ECO:0000313" key="1">
    <source>
        <dbReference type="EMBL" id="PSR75357.1"/>
    </source>
</evidence>
<sequence>MKKPHQTERRHLAIKRRCGACSQTISPGEQVTALFEDVHRRFHIWYTKDFKFPELGHLSASTDCFYFCRRPSCAQCANGPDTTTVHVDCLAIFLAYSFKIRSIKVKEALFSLHTSDLYRDPWRQAPLLCLQEQAAFDTSVFHFFVSLYDIPQLRTLPAEIREMIRLSSPRTFFWRAVATISAAYSVDLMAPETVHIRDIGHFNRGEPPISRLHEFESAGPMIIRITIDSDGIRRLERLAERPPSCSESSTCLAYIVELEAAIPQKALLLGGRLKLDIPVSWNSLRIWDTPGPPIKHLHFSPRLTLRSQRIETAIQYRTINLTAISGITLFYSQGMPFGIFAHRIATSSALRSYQHFSKLRQDTSIWIYLPIAAQDTVVCLVLRQTPRGRTNLLVRTRLCGDIILGPQLQPTQESKDYLLAAGASITMIYNELPHYEQVNHIGAYCDTASSQDLQPFEMHTCEHSLETSATYHSAAPLNSVTSITVFRHADGACRGILLEYENHGLRAVGECRIGVDASDHYTEPTRICVGKHDSTALLHEQTHEHVHVAIDSCAGQHGIHEWDCYHMSGVLHFVFSKRSSLIFIAN</sequence>
<reference evidence="1 2" key="1">
    <citation type="journal article" date="2018" name="Mycol. Prog.">
        <title>Coniella lustricola, a new species from submerged detritus.</title>
        <authorList>
            <person name="Raudabaugh D.B."/>
            <person name="Iturriaga T."/>
            <person name="Carver A."/>
            <person name="Mondo S."/>
            <person name="Pangilinan J."/>
            <person name="Lipzen A."/>
            <person name="He G."/>
            <person name="Amirebrahimi M."/>
            <person name="Grigoriev I.V."/>
            <person name="Miller A.N."/>
        </authorList>
    </citation>
    <scope>NUCLEOTIDE SEQUENCE [LARGE SCALE GENOMIC DNA]</scope>
    <source>
        <strain evidence="1 2">B22-T-1</strain>
    </source>
</reference>
<gene>
    <name evidence="1" type="ORF">BD289DRAFT_447826</name>
</gene>
<organism evidence="1 2">
    <name type="scientific">Coniella lustricola</name>
    <dbReference type="NCBI Taxonomy" id="2025994"/>
    <lineage>
        <taxon>Eukaryota</taxon>
        <taxon>Fungi</taxon>
        <taxon>Dikarya</taxon>
        <taxon>Ascomycota</taxon>
        <taxon>Pezizomycotina</taxon>
        <taxon>Sordariomycetes</taxon>
        <taxon>Sordariomycetidae</taxon>
        <taxon>Diaporthales</taxon>
        <taxon>Schizoparmaceae</taxon>
        <taxon>Coniella</taxon>
    </lineage>
</organism>
<keyword evidence="2" id="KW-1185">Reference proteome</keyword>
<dbReference type="AlphaFoldDB" id="A0A2T2ZSQ5"/>
<dbReference type="InParanoid" id="A0A2T2ZSQ5"/>
<name>A0A2T2ZSQ5_9PEZI</name>
<proteinExistence type="predicted"/>
<evidence type="ECO:0000313" key="2">
    <source>
        <dbReference type="Proteomes" id="UP000241462"/>
    </source>
</evidence>